<evidence type="ECO:0000256" key="6">
    <source>
        <dbReference type="ARBA" id="ARBA00023136"/>
    </source>
</evidence>
<feature type="transmembrane region" description="Helical" evidence="7">
    <location>
        <begin position="168"/>
        <end position="190"/>
    </location>
</feature>
<feature type="domain" description="ABC transmembrane type-1" evidence="9">
    <location>
        <begin position="97"/>
        <end position="287"/>
    </location>
</feature>
<evidence type="ECO:0000313" key="11">
    <source>
        <dbReference type="Proteomes" id="UP001596263"/>
    </source>
</evidence>
<evidence type="ECO:0000256" key="8">
    <source>
        <dbReference type="SAM" id="MobiDB-lite"/>
    </source>
</evidence>
<dbReference type="InterPro" id="IPR000515">
    <property type="entry name" value="MetI-like"/>
</dbReference>
<dbReference type="CDD" id="cd06261">
    <property type="entry name" value="TM_PBP2"/>
    <property type="match status" value="1"/>
</dbReference>
<dbReference type="PANTHER" id="PTHR43744">
    <property type="entry name" value="ABC TRANSPORTER PERMEASE PROTEIN MG189-RELATED-RELATED"/>
    <property type="match status" value="1"/>
</dbReference>
<evidence type="ECO:0000256" key="1">
    <source>
        <dbReference type="ARBA" id="ARBA00004651"/>
    </source>
</evidence>
<dbReference type="PROSITE" id="PS50928">
    <property type="entry name" value="ABC_TM1"/>
    <property type="match status" value="1"/>
</dbReference>
<comment type="similarity">
    <text evidence="7">Belongs to the binding-protein-dependent transport system permease family.</text>
</comment>
<feature type="transmembrane region" description="Helical" evidence="7">
    <location>
        <begin position="36"/>
        <end position="58"/>
    </location>
</feature>
<evidence type="ECO:0000256" key="2">
    <source>
        <dbReference type="ARBA" id="ARBA00022448"/>
    </source>
</evidence>
<dbReference type="PANTHER" id="PTHR43744:SF3">
    <property type="entry name" value="LACTOSE TRANSPORT SYSTEM PERMEASE PROTEIN LACG"/>
    <property type="match status" value="1"/>
</dbReference>
<comment type="caution">
    <text evidence="10">The sequence shown here is derived from an EMBL/GenBank/DDBJ whole genome shotgun (WGS) entry which is preliminary data.</text>
</comment>
<evidence type="ECO:0000256" key="5">
    <source>
        <dbReference type="ARBA" id="ARBA00022989"/>
    </source>
</evidence>
<reference evidence="11" key="1">
    <citation type="journal article" date="2019" name="Int. J. Syst. Evol. Microbiol.">
        <title>The Global Catalogue of Microorganisms (GCM) 10K type strain sequencing project: providing services to taxonomists for standard genome sequencing and annotation.</title>
        <authorList>
            <consortium name="The Broad Institute Genomics Platform"/>
            <consortium name="The Broad Institute Genome Sequencing Center for Infectious Disease"/>
            <person name="Wu L."/>
            <person name="Ma J."/>
        </authorList>
    </citation>
    <scope>NUCLEOTIDE SEQUENCE [LARGE SCALE GENOMIC DNA]</scope>
    <source>
        <strain evidence="11">KCTC 42586</strain>
    </source>
</reference>
<gene>
    <name evidence="10" type="ORF">ACFPQ9_43475</name>
</gene>
<evidence type="ECO:0000256" key="3">
    <source>
        <dbReference type="ARBA" id="ARBA00022475"/>
    </source>
</evidence>
<keyword evidence="11" id="KW-1185">Reference proteome</keyword>
<evidence type="ECO:0000256" key="7">
    <source>
        <dbReference type="RuleBase" id="RU363032"/>
    </source>
</evidence>
<dbReference type="EMBL" id="JBHSKM010000052">
    <property type="protein sequence ID" value="MFC5220686.1"/>
    <property type="molecule type" value="Genomic_DNA"/>
</dbReference>
<feature type="transmembrane region" description="Helical" evidence="7">
    <location>
        <begin position="134"/>
        <end position="156"/>
    </location>
</feature>
<dbReference type="Pfam" id="PF00528">
    <property type="entry name" value="BPD_transp_1"/>
    <property type="match status" value="1"/>
</dbReference>
<feature type="transmembrane region" description="Helical" evidence="7">
    <location>
        <begin position="268"/>
        <end position="292"/>
    </location>
</feature>
<keyword evidence="2 7" id="KW-0813">Transport</keyword>
<evidence type="ECO:0000313" key="10">
    <source>
        <dbReference type="EMBL" id="MFC5220686.1"/>
    </source>
</evidence>
<dbReference type="SUPFAM" id="SSF161098">
    <property type="entry name" value="MetI-like"/>
    <property type="match status" value="1"/>
</dbReference>
<keyword evidence="3" id="KW-1003">Cell membrane</keyword>
<dbReference type="RefSeq" id="WP_380865790.1">
    <property type="nucleotide sequence ID" value="NZ_JBHSKM010000052.1"/>
</dbReference>
<keyword evidence="6 7" id="KW-0472">Membrane</keyword>
<evidence type="ECO:0000259" key="9">
    <source>
        <dbReference type="PROSITE" id="PS50928"/>
    </source>
</evidence>
<proteinExistence type="inferred from homology"/>
<keyword evidence="5 7" id="KW-1133">Transmembrane helix</keyword>
<feature type="region of interest" description="Disordered" evidence="8">
    <location>
        <begin position="1"/>
        <end position="23"/>
    </location>
</feature>
<feature type="transmembrane region" description="Helical" evidence="7">
    <location>
        <begin position="211"/>
        <end position="232"/>
    </location>
</feature>
<organism evidence="10 11">
    <name type="scientific">Streptomyces coerulescens</name>
    <dbReference type="NCBI Taxonomy" id="29304"/>
    <lineage>
        <taxon>Bacteria</taxon>
        <taxon>Bacillati</taxon>
        <taxon>Actinomycetota</taxon>
        <taxon>Actinomycetes</taxon>
        <taxon>Kitasatosporales</taxon>
        <taxon>Streptomycetaceae</taxon>
        <taxon>Streptomyces</taxon>
    </lineage>
</organism>
<evidence type="ECO:0000256" key="4">
    <source>
        <dbReference type="ARBA" id="ARBA00022692"/>
    </source>
</evidence>
<name>A0ABW0D0T9_STRCD</name>
<feature type="transmembrane region" description="Helical" evidence="7">
    <location>
        <begin position="96"/>
        <end position="122"/>
    </location>
</feature>
<accession>A0ABW0D0T9</accession>
<sequence>MTVDTAAPAPVRPQEPGRREVFQKRGRPVARPLRRVAHYTLLVAVLILVILPMAWMVITSLRGTGENIYGAASPLPQQPTLGAYQSVFDSLPIGTYILNTTVVEVLAITSECLFSAFAGYALSRKGWFGRRAALTIILVALLIPFEAIMVSLFVIVNDIGLVDSLWGVWLPAFVTPVNVLIMRAAFMAIPDELEEAAVLDGANDWLRFWRVFLPSARGAVAVVAVTTFVATWDNFLWPLLVLRSDTKYTLTLGLAQLSNSEFGYDERLVMAGATIAMIPVLVLFGFAQRYFFRGVGEGALKM</sequence>
<keyword evidence="4 7" id="KW-0812">Transmembrane</keyword>
<dbReference type="InterPro" id="IPR035906">
    <property type="entry name" value="MetI-like_sf"/>
</dbReference>
<comment type="subcellular location">
    <subcellularLocation>
        <location evidence="1 7">Cell membrane</location>
        <topology evidence="1 7">Multi-pass membrane protein</topology>
    </subcellularLocation>
</comment>
<protein>
    <submittedName>
        <fullName evidence="10">Carbohydrate ABC transporter permease</fullName>
    </submittedName>
</protein>
<dbReference type="Gene3D" id="1.10.3720.10">
    <property type="entry name" value="MetI-like"/>
    <property type="match status" value="1"/>
</dbReference>
<dbReference type="Proteomes" id="UP001596263">
    <property type="component" value="Unassembled WGS sequence"/>
</dbReference>